<dbReference type="InterPro" id="IPR018060">
    <property type="entry name" value="HTH_AraC"/>
</dbReference>
<dbReference type="PANTHER" id="PTHR43280">
    <property type="entry name" value="ARAC-FAMILY TRANSCRIPTIONAL REGULATOR"/>
    <property type="match status" value="1"/>
</dbReference>
<name>A0ABY5P596_9LACT</name>
<sequence>MNSDKYIKYLQQYAGKYIVSDEAADFIFVFNGHVQIKTKDFQQPFDKGEFFIANKGEEVIFTHPSTDSLICLIRIDESLIKNEINIVGFHFLCNSVIQTTIDHTKTKNIVFNLIASEINEDNSIRKKGLYLTFLDSLMSKYLIKNASIQTKDDRMNDILDYIDAYYYRDLSLHQISKNFYMSSSYFSRYFVQETGKNYNKYLKEIRLNKSLELLSNSSEPITQIALQVGFSSAGTFNKSFKEKFHITPTEYRLKSREVVKVPDDFEIGKNLQMSNNLPNDDSFSDLNEDLNEELKKDSNIIEVSLIANQNDKIDFDSNHYMNIGSIDNLIDGTFQSHLKILGCLAGGISALIVAILNVKAYALGTGILGFFSLISPEGIGNDFWFGILVSIISFVLALVGTYLFGWSKEADLKFES</sequence>
<dbReference type="PROSITE" id="PS01124">
    <property type="entry name" value="HTH_ARAC_FAMILY_2"/>
    <property type="match status" value="1"/>
</dbReference>
<evidence type="ECO:0000313" key="7">
    <source>
        <dbReference type="Proteomes" id="UP001315967"/>
    </source>
</evidence>
<dbReference type="PANTHER" id="PTHR43280:SF2">
    <property type="entry name" value="HTH-TYPE TRANSCRIPTIONAL REGULATOR EXSA"/>
    <property type="match status" value="1"/>
</dbReference>
<dbReference type="RefSeq" id="WP_313793425.1">
    <property type="nucleotide sequence ID" value="NZ_CP102453.1"/>
</dbReference>
<evidence type="ECO:0000256" key="4">
    <source>
        <dbReference type="SAM" id="Phobius"/>
    </source>
</evidence>
<protein>
    <submittedName>
        <fullName evidence="6">Helix-turn-helix domain-containing protein</fullName>
    </submittedName>
</protein>
<keyword evidence="4" id="KW-0812">Transmembrane</keyword>
<evidence type="ECO:0000313" key="6">
    <source>
        <dbReference type="EMBL" id="UUX33922.1"/>
    </source>
</evidence>
<gene>
    <name evidence="6" type="ORF">NRE15_13715</name>
</gene>
<dbReference type="PRINTS" id="PR00032">
    <property type="entry name" value="HTHARAC"/>
</dbReference>
<keyword evidence="7" id="KW-1185">Reference proteome</keyword>
<feature type="transmembrane region" description="Helical" evidence="4">
    <location>
        <begin position="340"/>
        <end position="363"/>
    </location>
</feature>
<keyword evidence="4" id="KW-1133">Transmembrane helix</keyword>
<dbReference type="Pfam" id="PF12833">
    <property type="entry name" value="HTH_18"/>
    <property type="match status" value="1"/>
</dbReference>
<dbReference type="SMART" id="SM00342">
    <property type="entry name" value="HTH_ARAC"/>
    <property type="match status" value="1"/>
</dbReference>
<evidence type="ECO:0000256" key="1">
    <source>
        <dbReference type="ARBA" id="ARBA00023015"/>
    </source>
</evidence>
<dbReference type="InterPro" id="IPR020449">
    <property type="entry name" value="Tscrpt_reg_AraC-type_HTH"/>
</dbReference>
<proteinExistence type="predicted"/>
<reference evidence="6 7" key="1">
    <citation type="submission" date="2022-08" db="EMBL/GenBank/DDBJ databases">
        <title>Aerococcaceae sp. nov isolated from spoiled eye mask.</title>
        <authorList>
            <person name="Zhou G."/>
            <person name="Xie X.-B."/>
            <person name="Shi Q.-S."/>
            <person name="Wang Y.-S."/>
            <person name="Wen X."/>
            <person name="Peng H."/>
            <person name="Yang X.-J."/>
            <person name="Tao H.-B."/>
            <person name="Huang X.-M."/>
        </authorList>
    </citation>
    <scope>NUCLEOTIDE SEQUENCE [LARGE SCALE GENOMIC DNA]</scope>
    <source>
        <strain evidence="7">DM20194951</strain>
    </source>
</reference>
<keyword evidence="2" id="KW-0238">DNA-binding</keyword>
<keyword evidence="3" id="KW-0804">Transcription</keyword>
<feature type="domain" description="HTH araC/xylS-type" evidence="5">
    <location>
        <begin position="156"/>
        <end position="254"/>
    </location>
</feature>
<accession>A0ABY5P596</accession>
<organism evidence="6 7">
    <name type="scientific">Fundicoccus culcitae</name>
    <dbReference type="NCBI Taxonomy" id="2969821"/>
    <lineage>
        <taxon>Bacteria</taxon>
        <taxon>Bacillati</taxon>
        <taxon>Bacillota</taxon>
        <taxon>Bacilli</taxon>
        <taxon>Lactobacillales</taxon>
        <taxon>Aerococcaceae</taxon>
        <taxon>Fundicoccus</taxon>
    </lineage>
</organism>
<dbReference type="Gene3D" id="1.10.10.60">
    <property type="entry name" value="Homeodomain-like"/>
    <property type="match status" value="2"/>
</dbReference>
<evidence type="ECO:0000256" key="2">
    <source>
        <dbReference type="ARBA" id="ARBA00023125"/>
    </source>
</evidence>
<dbReference type="SUPFAM" id="SSF46689">
    <property type="entry name" value="Homeodomain-like"/>
    <property type="match status" value="2"/>
</dbReference>
<dbReference type="EMBL" id="CP102453">
    <property type="protein sequence ID" value="UUX33922.1"/>
    <property type="molecule type" value="Genomic_DNA"/>
</dbReference>
<dbReference type="InterPro" id="IPR009057">
    <property type="entry name" value="Homeodomain-like_sf"/>
</dbReference>
<evidence type="ECO:0000259" key="5">
    <source>
        <dbReference type="PROSITE" id="PS01124"/>
    </source>
</evidence>
<feature type="transmembrane region" description="Helical" evidence="4">
    <location>
        <begin position="383"/>
        <end position="404"/>
    </location>
</feature>
<keyword evidence="4" id="KW-0472">Membrane</keyword>
<evidence type="ECO:0000256" key="3">
    <source>
        <dbReference type="ARBA" id="ARBA00023163"/>
    </source>
</evidence>
<keyword evidence="1" id="KW-0805">Transcription regulation</keyword>
<dbReference type="Proteomes" id="UP001315967">
    <property type="component" value="Chromosome"/>
</dbReference>